<keyword evidence="10 14" id="KW-0694">RNA-binding</keyword>
<dbReference type="Pfam" id="PF01029">
    <property type="entry name" value="NusB"/>
    <property type="match status" value="1"/>
</dbReference>
<dbReference type="GO" id="GO:0005737">
    <property type="term" value="C:cytoplasm"/>
    <property type="evidence" value="ECO:0007669"/>
    <property type="project" value="UniProtKB-SubCell"/>
</dbReference>
<evidence type="ECO:0000313" key="16">
    <source>
        <dbReference type="EMBL" id="QCQ22253.1"/>
    </source>
</evidence>
<dbReference type="CDD" id="cd02440">
    <property type="entry name" value="AdoMet_MTases"/>
    <property type="match status" value="1"/>
</dbReference>
<reference evidence="16 17" key="1">
    <citation type="submission" date="2019-05" db="EMBL/GenBank/DDBJ databases">
        <title>The Complete Genome Sequence of the n-alkane-degrading Desulfoglaeba alkanexedens ALDC reveals multiple alkylsuccinate synthase gene clusters.</title>
        <authorList>
            <person name="Callaghan A.V."/>
            <person name="Davidova I.A."/>
            <person name="Duncan K.E."/>
            <person name="Morris B."/>
            <person name="McInerney M.J."/>
        </authorList>
    </citation>
    <scope>NUCLEOTIDE SEQUENCE [LARGE SCALE GENOMIC DNA]</scope>
    <source>
        <strain evidence="16 17">ALDC</strain>
    </source>
</reference>
<organism evidence="16 17">
    <name type="scientific">Desulfoglaeba alkanexedens ALDC</name>
    <dbReference type="NCBI Taxonomy" id="980445"/>
    <lineage>
        <taxon>Bacteria</taxon>
        <taxon>Pseudomonadati</taxon>
        <taxon>Thermodesulfobacteriota</taxon>
        <taxon>Syntrophobacteria</taxon>
        <taxon>Syntrophobacterales</taxon>
        <taxon>Syntrophobacteraceae</taxon>
        <taxon>Desulfoglaeba</taxon>
    </lineage>
</organism>
<evidence type="ECO:0000256" key="10">
    <source>
        <dbReference type="ARBA" id="ARBA00022884"/>
    </source>
</evidence>
<dbReference type="Pfam" id="PF22458">
    <property type="entry name" value="RsmF-B_ferredox"/>
    <property type="match status" value="1"/>
</dbReference>
<dbReference type="InterPro" id="IPR023267">
    <property type="entry name" value="RCMT"/>
</dbReference>
<evidence type="ECO:0000256" key="1">
    <source>
        <dbReference type="ARBA" id="ARBA00002724"/>
    </source>
</evidence>
<dbReference type="InterPro" id="IPR049560">
    <property type="entry name" value="MeTrfase_RsmB-F_NOP2_cat"/>
</dbReference>
<dbReference type="RefSeq" id="WP_137424272.1">
    <property type="nucleotide sequence ID" value="NZ_CP040098.1"/>
</dbReference>
<dbReference type="NCBIfam" id="NF011494">
    <property type="entry name" value="PRK14902.1"/>
    <property type="match status" value="1"/>
</dbReference>
<dbReference type="Gene3D" id="3.40.50.150">
    <property type="entry name" value="Vaccinia Virus protein VP39"/>
    <property type="match status" value="1"/>
</dbReference>
<dbReference type="Pfam" id="PF01189">
    <property type="entry name" value="Methyltr_RsmB-F"/>
    <property type="match status" value="1"/>
</dbReference>
<dbReference type="PANTHER" id="PTHR22807:SF53">
    <property type="entry name" value="RIBOSOMAL RNA SMALL SUBUNIT METHYLTRANSFERASE B-RELATED"/>
    <property type="match status" value="1"/>
</dbReference>
<dbReference type="PANTHER" id="PTHR22807">
    <property type="entry name" value="NOP2 YEAST -RELATED NOL1/NOP2/FMU SUN DOMAIN-CONTAINING"/>
    <property type="match status" value="1"/>
</dbReference>
<dbReference type="PRINTS" id="PR02008">
    <property type="entry name" value="RCMTFAMILY"/>
</dbReference>
<gene>
    <name evidence="16" type="primary">rsmB</name>
    <name evidence="16" type="ORF">FDQ92_08825</name>
</gene>
<evidence type="ECO:0000256" key="8">
    <source>
        <dbReference type="ARBA" id="ARBA00022679"/>
    </source>
</evidence>
<protein>
    <recommendedName>
        <fullName evidence="4">16S rRNA (cytosine(967)-C(5))-methyltransferase</fullName>
        <ecNumber evidence="4">2.1.1.176</ecNumber>
    </recommendedName>
    <alternativeName>
        <fullName evidence="11">16S rRNA m5C967 methyltransferase</fullName>
    </alternativeName>
    <alternativeName>
        <fullName evidence="12">rRNA (cytosine-C(5)-)-methyltransferase RsmB</fullName>
    </alternativeName>
</protein>
<evidence type="ECO:0000256" key="11">
    <source>
        <dbReference type="ARBA" id="ARBA00030399"/>
    </source>
</evidence>
<feature type="binding site" evidence="14">
    <location>
        <position position="287"/>
    </location>
    <ligand>
        <name>S-adenosyl-L-methionine</name>
        <dbReference type="ChEBI" id="CHEBI:59789"/>
    </ligand>
</feature>
<keyword evidence="8 14" id="KW-0808">Transferase</keyword>
<keyword evidence="7 14" id="KW-0489">Methyltransferase</keyword>
<evidence type="ECO:0000256" key="4">
    <source>
        <dbReference type="ARBA" id="ARBA00012140"/>
    </source>
</evidence>
<feature type="domain" description="SAM-dependent MTase RsmB/NOP-type" evidence="15">
    <location>
        <begin position="172"/>
        <end position="448"/>
    </location>
</feature>
<dbReference type="Gene3D" id="3.30.70.1170">
    <property type="entry name" value="Sun protein, domain 3"/>
    <property type="match status" value="1"/>
</dbReference>
<dbReference type="Proteomes" id="UP000298602">
    <property type="component" value="Chromosome"/>
</dbReference>
<dbReference type="InterPro" id="IPR035926">
    <property type="entry name" value="NusB-like_sf"/>
</dbReference>
<dbReference type="InterPro" id="IPR029063">
    <property type="entry name" value="SAM-dependent_MTases_sf"/>
</dbReference>
<dbReference type="OrthoDB" id="9810297at2"/>
<evidence type="ECO:0000256" key="14">
    <source>
        <dbReference type="PROSITE-ProRule" id="PRU01023"/>
    </source>
</evidence>
<evidence type="ECO:0000256" key="9">
    <source>
        <dbReference type="ARBA" id="ARBA00022691"/>
    </source>
</evidence>
<dbReference type="AlphaFoldDB" id="A0A4P8L3J1"/>
<feature type="binding site" evidence="14">
    <location>
        <position position="332"/>
    </location>
    <ligand>
        <name>S-adenosyl-L-methionine</name>
        <dbReference type="ChEBI" id="CHEBI:59789"/>
    </ligand>
</feature>
<evidence type="ECO:0000313" key="17">
    <source>
        <dbReference type="Proteomes" id="UP000298602"/>
    </source>
</evidence>
<evidence type="ECO:0000256" key="6">
    <source>
        <dbReference type="ARBA" id="ARBA00022552"/>
    </source>
</evidence>
<accession>A0A4P8L3J1</accession>
<dbReference type="InterPro" id="IPR006027">
    <property type="entry name" value="NusB_RsmB_TIM44"/>
</dbReference>
<keyword evidence="9 14" id="KW-0949">S-adenosyl-L-methionine</keyword>
<proteinExistence type="inferred from homology"/>
<evidence type="ECO:0000256" key="3">
    <source>
        <dbReference type="ARBA" id="ARBA00007494"/>
    </source>
</evidence>
<evidence type="ECO:0000256" key="12">
    <source>
        <dbReference type="ARBA" id="ARBA00031088"/>
    </source>
</evidence>
<dbReference type="InterPro" id="IPR004573">
    <property type="entry name" value="rRNA_ssu_MeTfrase_B"/>
</dbReference>
<evidence type="ECO:0000256" key="13">
    <source>
        <dbReference type="ARBA" id="ARBA00047283"/>
    </source>
</evidence>
<keyword evidence="5" id="KW-0963">Cytoplasm</keyword>
<dbReference type="Gene3D" id="1.10.940.10">
    <property type="entry name" value="NusB-like"/>
    <property type="match status" value="1"/>
</dbReference>
<evidence type="ECO:0000259" key="15">
    <source>
        <dbReference type="PROSITE" id="PS51686"/>
    </source>
</evidence>
<comment type="function">
    <text evidence="1">Specifically methylates the cytosine at position 967 (m5C967) of 16S rRNA.</text>
</comment>
<dbReference type="GO" id="GO:0008649">
    <property type="term" value="F:rRNA methyltransferase activity"/>
    <property type="evidence" value="ECO:0007669"/>
    <property type="project" value="InterPro"/>
</dbReference>
<reference evidence="16 17" key="2">
    <citation type="submission" date="2019-05" db="EMBL/GenBank/DDBJ databases">
        <authorList>
            <person name="Suflita J.M."/>
            <person name="Marks C.R."/>
        </authorList>
    </citation>
    <scope>NUCLEOTIDE SEQUENCE [LARGE SCALE GENOMIC DNA]</scope>
    <source>
        <strain evidence="16 17">ALDC</strain>
    </source>
</reference>
<dbReference type="GO" id="GO:0003723">
    <property type="term" value="F:RNA binding"/>
    <property type="evidence" value="ECO:0007669"/>
    <property type="project" value="UniProtKB-UniRule"/>
</dbReference>
<dbReference type="KEGG" id="dax:FDQ92_08825"/>
<dbReference type="InterPro" id="IPR018314">
    <property type="entry name" value="RsmB/NOL1/NOP2-like_CS"/>
</dbReference>
<name>A0A4P8L3J1_9BACT</name>
<dbReference type="GO" id="GO:0006355">
    <property type="term" value="P:regulation of DNA-templated transcription"/>
    <property type="evidence" value="ECO:0007669"/>
    <property type="project" value="InterPro"/>
</dbReference>
<dbReference type="PROSITE" id="PS51686">
    <property type="entry name" value="SAM_MT_RSMB_NOP"/>
    <property type="match status" value="1"/>
</dbReference>
<keyword evidence="17" id="KW-1185">Reference proteome</keyword>
<dbReference type="SUPFAM" id="SSF53335">
    <property type="entry name" value="S-adenosyl-L-methionine-dependent methyltransferases"/>
    <property type="match status" value="1"/>
</dbReference>
<evidence type="ECO:0000256" key="5">
    <source>
        <dbReference type="ARBA" id="ARBA00022490"/>
    </source>
</evidence>
<evidence type="ECO:0000256" key="7">
    <source>
        <dbReference type="ARBA" id="ARBA00022603"/>
    </source>
</evidence>
<comment type="catalytic activity">
    <reaction evidence="13">
        <text>cytidine(967) in 16S rRNA + S-adenosyl-L-methionine = 5-methylcytidine(967) in 16S rRNA + S-adenosyl-L-homocysteine + H(+)</text>
        <dbReference type="Rhea" id="RHEA:42748"/>
        <dbReference type="Rhea" id="RHEA-COMP:10219"/>
        <dbReference type="Rhea" id="RHEA-COMP:10220"/>
        <dbReference type="ChEBI" id="CHEBI:15378"/>
        <dbReference type="ChEBI" id="CHEBI:57856"/>
        <dbReference type="ChEBI" id="CHEBI:59789"/>
        <dbReference type="ChEBI" id="CHEBI:74483"/>
        <dbReference type="ChEBI" id="CHEBI:82748"/>
        <dbReference type="EC" id="2.1.1.176"/>
    </reaction>
</comment>
<feature type="binding site" evidence="14">
    <location>
        <position position="314"/>
    </location>
    <ligand>
        <name>S-adenosyl-L-methionine</name>
        <dbReference type="ChEBI" id="CHEBI:59789"/>
    </ligand>
</feature>
<evidence type="ECO:0000256" key="2">
    <source>
        <dbReference type="ARBA" id="ARBA00004496"/>
    </source>
</evidence>
<dbReference type="InterPro" id="IPR001678">
    <property type="entry name" value="MeTrfase_RsmB-F_NOP2_dom"/>
</dbReference>
<dbReference type="SUPFAM" id="SSF48013">
    <property type="entry name" value="NusB-like"/>
    <property type="match status" value="1"/>
</dbReference>
<comment type="caution">
    <text evidence="14">Lacks conserved residue(s) required for the propagation of feature annotation.</text>
</comment>
<sequence>MITARTLAYQILLQLDRAPVHPDRLIRTAIDRHAGLDPRDRALLTELVYGVLRWQGRLDWYIDTLAGMKPSKIDAAVRILLRLALYQVTLLDRVPAHAAVNEAVKSAKAALPRHVVGFVNALLREAVRRHPDWDFPSARENPVCHLAVTTSHPEWLVRHLLAEWGPEETRAFCHAGNTVAPLVLRVNPLKASVEKVLARLHSEGIEARPSPLLENAVRVRSPRMDITQTETHKLGWFQIQDEASQLVSLAVGPKPGERILDLCAGFGGKTAHLAALMENRGEIVSVDQAAWKLEDLRRNIERQGIAIVRTIAADALGLSPSDTGLFDRVLLDAPCTGFGVLRRNPDIKWRRHPKDPHRFSRTQKALLRQAARFVKRGGTLTYATCTVFAAENEDVAEDFTASQTGWIPEPAAAKLPETCRNLAEGPYLKTLPHRHDVDGFFIACWRNIEDIP</sequence>
<dbReference type="EC" id="2.1.1.176" evidence="4"/>
<comment type="subcellular location">
    <subcellularLocation>
        <location evidence="2">Cytoplasm</location>
    </subcellularLocation>
</comment>
<dbReference type="NCBIfam" id="TIGR00563">
    <property type="entry name" value="rsmB"/>
    <property type="match status" value="1"/>
</dbReference>
<dbReference type="PROSITE" id="PS01153">
    <property type="entry name" value="NOL1_NOP2_SUN"/>
    <property type="match status" value="1"/>
</dbReference>
<keyword evidence="6" id="KW-0698">rRNA processing</keyword>
<dbReference type="InterPro" id="IPR054728">
    <property type="entry name" value="RsmB-like_ferredoxin"/>
</dbReference>
<comment type="similarity">
    <text evidence="3 14">Belongs to the class I-like SAM-binding methyltransferase superfamily. RsmB/NOP family.</text>
</comment>
<feature type="active site" description="Nucleophile" evidence="14">
    <location>
        <position position="385"/>
    </location>
</feature>
<dbReference type="EMBL" id="CP040098">
    <property type="protein sequence ID" value="QCQ22253.1"/>
    <property type="molecule type" value="Genomic_DNA"/>
</dbReference>